<dbReference type="InterPro" id="IPR049804">
    <property type="entry name" value="Choice_anch_L"/>
</dbReference>
<dbReference type="OrthoDB" id="9758957at2"/>
<gene>
    <name evidence="2" type="ORF">E0H73_41150</name>
</gene>
<accession>A0A4R0K1B9</accession>
<comment type="caution">
    <text evidence="2">The sequence shown here is derived from an EMBL/GenBank/DDBJ whole genome shotgun (WGS) entry which is preliminary data.</text>
</comment>
<dbReference type="NCBIfam" id="NF038133">
    <property type="entry name" value="choice_anch_L"/>
    <property type="match status" value="1"/>
</dbReference>
<evidence type="ECO:0000256" key="1">
    <source>
        <dbReference type="SAM" id="MobiDB-lite"/>
    </source>
</evidence>
<proteinExistence type="predicted"/>
<dbReference type="EMBL" id="SJKB01000023">
    <property type="protein sequence ID" value="TCC51526.1"/>
    <property type="molecule type" value="Genomic_DNA"/>
</dbReference>
<feature type="compositionally biased region" description="Polar residues" evidence="1">
    <location>
        <begin position="19"/>
        <end position="32"/>
    </location>
</feature>
<sequence>MLRRTSGDKPASSRLHGTAISTHGTSASDQGLQPGKQFTYSLYTQLKGRWVGPLILTVQTGAAPGSSAATYVVSSTTLLAKATDLTAAETTGAGVKIVLRPGLPAPLAGAGVVLPISNALPGGFLGVVTSVATDGRTVNLQAGGLSDAFDYYELNLDELATAAIVGKAGPGPQQKSAAAAAGCGGSAGTEVVFAPSLALAGHFKTKVDKYSLFGQEVPVGASLDTALTVKVVGAASINVSSAVHCKIGLPKLFRTLSVTPVPISISLDAKAEIGVEGSADMSNVGLSASGGVAIAGSMSLKNGASFSGNAIMEAAPLVPKVGSNTVITLKAGGELILGPGVGTTDAGVIAGVSGEINPLDAKFNPYCPQADPRFNQCSKTEASFTRGLSMVAKAWIGSWDVSQKVTIDALTGKTPYGSSPWFLPKGCEDLAADSPPDTLYGPGITGVDDTVGGDPGQWGHVDGFVPGKKTWVLTTGQLSGAIGTPDQFASTELGRPGDDDLTQLAGGLPTFDAACYQVSLVPAGTTLHIRYVFASEEYPEFVGSPFNDVMAIYVTAPTAQQFRPPPRPCR</sequence>
<protein>
    <submittedName>
        <fullName evidence="2">Uncharacterized protein</fullName>
    </submittedName>
</protein>
<reference evidence="2 3" key="1">
    <citation type="submission" date="2019-02" db="EMBL/GenBank/DDBJ databases">
        <title>Kribbella capetownensis sp. nov. and Kribbella speibonae sp. nov., isolated from soil.</title>
        <authorList>
            <person name="Curtis S.M."/>
            <person name="Norton I."/>
            <person name="Everest G.J."/>
            <person name="Meyers P.R."/>
        </authorList>
    </citation>
    <scope>NUCLEOTIDE SEQUENCE [LARGE SCALE GENOMIC DNA]</scope>
    <source>
        <strain evidence="2 3">NRRL B-24813</strain>
    </source>
</reference>
<dbReference type="Proteomes" id="UP000291144">
    <property type="component" value="Unassembled WGS sequence"/>
</dbReference>
<keyword evidence="3" id="KW-1185">Reference proteome</keyword>
<dbReference type="AlphaFoldDB" id="A0A4R0K1B9"/>
<feature type="region of interest" description="Disordered" evidence="1">
    <location>
        <begin position="1"/>
        <end position="32"/>
    </location>
</feature>
<organism evidence="2 3">
    <name type="scientific">Kribbella pittospori</name>
    <dbReference type="NCBI Taxonomy" id="722689"/>
    <lineage>
        <taxon>Bacteria</taxon>
        <taxon>Bacillati</taxon>
        <taxon>Actinomycetota</taxon>
        <taxon>Actinomycetes</taxon>
        <taxon>Propionibacteriales</taxon>
        <taxon>Kribbellaceae</taxon>
        <taxon>Kribbella</taxon>
    </lineage>
</organism>
<name>A0A4R0K1B9_9ACTN</name>
<evidence type="ECO:0000313" key="2">
    <source>
        <dbReference type="EMBL" id="TCC51526.1"/>
    </source>
</evidence>
<evidence type="ECO:0000313" key="3">
    <source>
        <dbReference type="Proteomes" id="UP000291144"/>
    </source>
</evidence>